<proteinExistence type="predicted"/>
<organism evidence="2 3">
    <name type="scientific">Skeletonema marinoi</name>
    <dbReference type="NCBI Taxonomy" id="267567"/>
    <lineage>
        <taxon>Eukaryota</taxon>
        <taxon>Sar</taxon>
        <taxon>Stramenopiles</taxon>
        <taxon>Ochrophyta</taxon>
        <taxon>Bacillariophyta</taxon>
        <taxon>Coscinodiscophyceae</taxon>
        <taxon>Thalassiosirophycidae</taxon>
        <taxon>Thalassiosirales</taxon>
        <taxon>Skeletonemataceae</taxon>
        <taxon>Skeletonema</taxon>
        <taxon>Skeletonema marinoi-dohrnii complex</taxon>
    </lineage>
</organism>
<protein>
    <submittedName>
        <fullName evidence="2">Uncharacterized protein</fullName>
    </submittedName>
</protein>
<gene>
    <name evidence="2" type="ORF">QTG54_016473</name>
</gene>
<evidence type="ECO:0000313" key="2">
    <source>
        <dbReference type="EMBL" id="KAK1732935.1"/>
    </source>
</evidence>
<dbReference type="Proteomes" id="UP001224775">
    <property type="component" value="Unassembled WGS sequence"/>
</dbReference>
<name>A0AAD8XT10_9STRA</name>
<sequence length="379" mass="43372">MHLNECFEKGSAFSAVGCIASDWMGKSKTIFYIPDEAYAGYTYLYDMSDIQPPQGMGPNNNIIRQQQQHASNLGAHHRRHAFVQAKEISTLHQHHHHYNHHQNRSIIMHNNEIVDEKLPYFSNVTNTIIPPNVNSHTSFTAIDSQQQITAPITVPYMHPELGLPVPPLHLPWFFGALCLSFTLGGIMKLYWTPTWTKLGGGCINGKYQRHWFPYKTFAWLLILLQGPCSFFADYIHMTNVSLWHMVDRVLACANLAFHCGELICIYRFTRPGIFVSYLACTAIAVFSFMNSQHAQSALDTEGFVFWHNCWHCFPITLIVVCWFENVLNRRCGDYYHFKNDDNESIKKGESGGVLLSEIAMSPKTLRRSRRIAGKQPEIS</sequence>
<feature type="transmembrane region" description="Helical" evidence="1">
    <location>
        <begin position="248"/>
        <end position="266"/>
    </location>
</feature>
<dbReference type="EMBL" id="JATAAI010000056">
    <property type="protein sequence ID" value="KAK1732935.1"/>
    <property type="molecule type" value="Genomic_DNA"/>
</dbReference>
<dbReference type="AlphaFoldDB" id="A0AAD8XT10"/>
<feature type="transmembrane region" description="Helical" evidence="1">
    <location>
        <begin position="170"/>
        <end position="191"/>
    </location>
</feature>
<evidence type="ECO:0000313" key="3">
    <source>
        <dbReference type="Proteomes" id="UP001224775"/>
    </source>
</evidence>
<keyword evidence="1" id="KW-1133">Transmembrane helix</keyword>
<keyword evidence="1" id="KW-0472">Membrane</keyword>
<reference evidence="2" key="1">
    <citation type="submission" date="2023-06" db="EMBL/GenBank/DDBJ databases">
        <title>Survivors Of The Sea: Transcriptome response of Skeletonema marinoi to long-term dormancy.</title>
        <authorList>
            <person name="Pinder M.I.M."/>
            <person name="Kourtchenko O."/>
            <person name="Robertson E.K."/>
            <person name="Larsson T."/>
            <person name="Maumus F."/>
            <person name="Osuna-Cruz C.M."/>
            <person name="Vancaester E."/>
            <person name="Stenow R."/>
            <person name="Vandepoele K."/>
            <person name="Ploug H."/>
            <person name="Bruchert V."/>
            <person name="Godhe A."/>
            <person name="Topel M."/>
        </authorList>
    </citation>
    <scope>NUCLEOTIDE SEQUENCE</scope>
    <source>
        <strain evidence="2">R05AC</strain>
    </source>
</reference>
<accession>A0AAD8XT10</accession>
<feature type="transmembrane region" description="Helical" evidence="1">
    <location>
        <begin position="303"/>
        <end position="323"/>
    </location>
</feature>
<keyword evidence="1" id="KW-0812">Transmembrane</keyword>
<keyword evidence="3" id="KW-1185">Reference proteome</keyword>
<feature type="transmembrane region" description="Helical" evidence="1">
    <location>
        <begin position="212"/>
        <end position="236"/>
    </location>
</feature>
<feature type="transmembrane region" description="Helical" evidence="1">
    <location>
        <begin position="273"/>
        <end position="291"/>
    </location>
</feature>
<evidence type="ECO:0000256" key="1">
    <source>
        <dbReference type="SAM" id="Phobius"/>
    </source>
</evidence>
<comment type="caution">
    <text evidence="2">The sequence shown here is derived from an EMBL/GenBank/DDBJ whole genome shotgun (WGS) entry which is preliminary data.</text>
</comment>